<keyword evidence="2" id="KW-0547">Nucleotide-binding</keyword>
<dbReference type="GO" id="GO:0016887">
    <property type="term" value="F:ATP hydrolysis activity"/>
    <property type="evidence" value="ECO:0007669"/>
    <property type="project" value="InterPro"/>
</dbReference>
<evidence type="ECO:0000313" key="6">
    <source>
        <dbReference type="Proteomes" id="UP000195437"/>
    </source>
</evidence>
<evidence type="ECO:0000313" key="5">
    <source>
        <dbReference type="EMBL" id="ARU59990.1"/>
    </source>
</evidence>
<sequence>MIEVQKLWKVYGKGETQVEALREVSLTVAPGEMIAVMGPSGCGKTTLLNCMSGIDTVTAGTVRIEGHDVQAMREVQRDRYRAERMGFVFQTYNLIPVLSAVENVELPLLTQGVPASTARKRAEEALTRVGLQEREHHRPSELSGGQHQRVALARAIVNGPKVIWADEPTGALDRVTTELVLDLFDHLNRVDGISFVIVTHNPEVAERAHRVIYIDSGQIVQERVTKRGKGEPR</sequence>
<dbReference type="CDD" id="cd03255">
    <property type="entry name" value="ABC_MJ0796_LolCDE_FtsE"/>
    <property type="match status" value="1"/>
</dbReference>
<dbReference type="OrthoDB" id="9791546at2"/>
<dbReference type="Pfam" id="PF00005">
    <property type="entry name" value="ABC_tran"/>
    <property type="match status" value="1"/>
</dbReference>
<gene>
    <name evidence="5" type="ORF">CBW65_02115</name>
</gene>
<dbReference type="PANTHER" id="PTHR24220:SF86">
    <property type="entry name" value="ABC TRANSPORTER ABCH.1"/>
    <property type="match status" value="1"/>
</dbReference>
<evidence type="ECO:0000259" key="4">
    <source>
        <dbReference type="PROSITE" id="PS50893"/>
    </source>
</evidence>
<proteinExistence type="predicted"/>
<dbReference type="EMBL" id="CP021434">
    <property type="protein sequence ID" value="ARU59990.1"/>
    <property type="molecule type" value="Genomic_DNA"/>
</dbReference>
<organism evidence="5 6">
    <name type="scientific">Tumebacillus avium</name>
    <dbReference type="NCBI Taxonomy" id="1903704"/>
    <lineage>
        <taxon>Bacteria</taxon>
        <taxon>Bacillati</taxon>
        <taxon>Bacillota</taxon>
        <taxon>Bacilli</taxon>
        <taxon>Bacillales</taxon>
        <taxon>Alicyclobacillaceae</taxon>
        <taxon>Tumebacillus</taxon>
    </lineage>
</organism>
<keyword evidence="6" id="KW-1185">Reference proteome</keyword>
<keyword evidence="3 5" id="KW-0067">ATP-binding</keyword>
<dbReference type="RefSeq" id="WP_087455378.1">
    <property type="nucleotide sequence ID" value="NZ_CP021434.1"/>
</dbReference>
<dbReference type="PROSITE" id="PS50893">
    <property type="entry name" value="ABC_TRANSPORTER_2"/>
    <property type="match status" value="1"/>
</dbReference>
<evidence type="ECO:0000256" key="2">
    <source>
        <dbReference type="ARBA" id="ARBA00022741"/>
    </source>
</evidence>
<dbReference type="GO" id="GO:0005886">
    <property type="term" value="C:plasma membrane"/>
    <property type="evidence" value="ECO:0007669"/>
    <property type="project" value="TreeGrafter"/>
</dbReference>
<feature type="domain" description="ABC transporter" evidence="4">
    <location>
        <begin position="2"/>
        <end position="233"/>
    </location>
</feature>
<dbReference type="GO" id="GO:0098796">
    <property type="term" value="C:membrane protein complex"/>
    <property type="evidence" value="ECO:0007669"/>
    <property type="project" value="UniProtKB-ARBA"/>
</dbReference>
<dbReference type="InterPro" id="IPR015854">
    <property type="entry name" value="ABC_transpr_LolD-like"/>
</dbReference>
<reference evidence="6" key="1">
    <citation type="submission" date="2017-05" db="EMBL/GenBank/DDBJ databases">
        <authorList>
            <person name="Sung H."/>
        </authorList>
    </citation>
    <scope>NUCLEOTIDE SEQUENCE [LARGE SCALE GENOMIC DNA]</scope>
    <source>
        <strain evidence="6">AR23208</strain>
    </source>
</reference>
<dbReference type="InterPro" id="IPR017911">
    <property type="entry name" value="MacB-like_ATP-bd"/>
</dbReference>
<evidence type="ECO:0000256" key="1">
    <source>
        <dbReference type="ARBA" id="ARBA00022448"/>
    </source>
</evidence>
<dbReference type="InterPro" id="IPR027417">
    <property type="entry name" value="P-loop_NTPase"/>
</dbReference>
<dbReference type="KEGG" id="tum:CBW65_02115"/>
<dbReference type="SUPFAM" id="SSF52540">
    <property type="entry name" value="P-loop containing nucleoside triphosphate hydrolases"/>
    <property type="match status" value="1"/>
</dbReference>
<dbReference type="Proteomes" id="UP000195437">
    <property type="component" value="Chromosome"/>
</dbReference>
<dbReference type="GO" id="GO:0022857">
    <property type="term" value="F:transmembrane transporter activity"/>
    <property type="evidence" value="ECO:0007669"/>
    <property type="project" value="TreeGrafter"/>
</dbReference>
<dbReference type="AlphaFoldDB" id="A0A1Y0II66"/>
<name>A0A1Y0II66_9BACL</name>
<protein>
    <submittedName>
        <fullName evidence="5">Macrolide ABC transporter ATP-binding protein</fullName>
    </submittedName>
</protein>
<dbReference type="Gene3D" id="3.40.50.300">
    <property type="entry name" value="P-loop containing nucleotide triphosphate hydrolases"/>
    <property type="match status" value="1"/>
</dbReference>
<dbReference type="PANTHER" id="PTHR24220">
    <property type="entry name" value="IMPORT ATP-BINDING PROTEIN"/>
    <property type="match status" value="1"/>
</dbReference>
<dbReference type="SMART" id="SM00382">
    <property type="entry name" value="AAA"/>
    <property type="match status" value="1"/>
</dbReference>
<dbReference type="FunFam" id="3.40.50.300:FF:000032">
    <property type="entry name" value="Export ABC transporter ATP-binding protein"/>
    <property type="match status" value="1"/>
</dbReference>
<dbReference type="InterPro" id="IPR003439">
    <property type="entry name" value="ABC_transporter-like_ATP-bd"/>
</dbReference>
<keyword evidence="1" id="KW-0813">Transport</keyword>
<dbReference type="GO" id="GO:0005524">
    <property type="term" value="F:ATP binding"/>
    <property type="evidence" value="ECO:0007669"/>
    <property type="project" value="UniProtKB-KW"/>
</dbReference>
<dbReference type="InterPro" id="IPR003593">
    <property type="entry name" value="AAA+_ATPase"/>
</dbReference>
<evidence type="ECO:0000256" key="3">
    <source>
        <dbReference type="ARBA" id="ARBA00022840"/>
    </source>
</evidence>
<accession>A0A1Y0II66</accession>